<dbReference type="GO" id="GO:0005743">
    <property type="term" value="C:mitochondrial inner membrane"/>
    <property type="evidence" value="ECO:0007669"/>
    <property type="project" value="UniProtKB-SubCell"/>
</dbReference>
<evidence type="ECO:0000313" key="11">
    <source>
        <dbReference type="EMBL" id="KAL0185926.1"/>
    </source>
</evidence>
<keyword evidence="5 10" id="KW-0999">Mitochondrion inner membrane</keyword>
<comment type="subcellular location">
    <subcellularLocation>
        <location evidence="10">Mitochondrion</location>
    </subcellularLocation>
    <subcellularLocation>
        <location evidence="10">Mitochondrion inner membrane</location>
    </subcellularLocation>
</comment>
<proteinExistence type="inferred from homology"/>
<dbReference type="Pfam" id="PF05405">
    <property type="entry name" value="Mt_ATP-synt_B"/>
    <property type="match status" value="1"/>
</dbReference>
<keyword evidence="2 10" id="KW-0813">Transport</keyword>
<evidence type="ECO:0000256" key="2">
    <source>
        <dbReference type="ARBA" id="ARBA00022448"/>
    </source>
</evidence>
<dbReference type="EMBL" id="JAMKFB020000008">
    <property type="protein sequence ID" value="KAL0185926.1"/>
    <property type="molecule type" value="Genomic_DNA"/>
</dbReference>
<keyword evidence="4 10" id="KW-0375">Hydrogen ion transport</keyword>
<comment type="function">
    <text evidence="9 10">Subunit b, of the mitochondrial membrane ATP synthase complex (F(1)F(0) ATP synthase or Complex V) that produces ATP from ADP in the presence of a proton gradient across the membrane which is generated by electron transport complexes of the respiratory chain. ATP synthase complex consist of a soluble F(1) head domain - the catalytic core - and a membrane F(1) domain - the membrane proton channel. These two domains are linked by a central stalk rotating inside the F(1) region and a stationary peripheral stalk. During catalysis, ATP synthesis in the catalytic domain of F(1) is coupled via a rotary mechanism of the central stalk subunits to proton translocation. In vivo, can only synthesize ATP although its ATP hydrolase activity can be activated artificially in vitro. Part of the complex F(0) domain. Part of the complex F(0) domain and the peripheric stalk, which acts as a stator to hold the catalytic alpha(3)beta(3) subcomplex and subunit a/ATP6 static relative to the rotary elements.</text>
</comment>
<keyword evidence="7 10" id="KW-0496">Mitochondrion</keyword>
<feature type="non-terminal residue" evidence="11">
    <location>
        <position position="52"/>
    </location>
</feature>
<accession>A0ABD0QLC2</accession>
<reference evidence="11 12" key="1">
    <citation type="submission" date="2024-05" db="EMBL/GenBank/DDBJ databases">
        <title>Genome sequencing and assembly of Indian major carp, Cirrhinus mrigala (Hamilton, 1822).</title>
        <authorList>
            <person name="Mohindra V."/>
            <person name="Chowdhury L.M."/>
            <person name="Lal K."/>
            <person name="Jena J.K."/>
        </authorList>
    </citation>
    <scope>NUCLEOTIDE SEQUENCE [LARGE SCALE GENOMIC DNA]</scope>
    <source>
        <strain evidence="11">CM1030</strain>
        <tissue evidence="11">Blood</tissue>
    </source>
</reference>
<keyword evidence="3 10" id="KW-0138">CF(0)</keyword>
<dbReference type="GO" id="GO:0015078">
    <property type="term" value="F:proton transmembrane transporter activity"/>
    <property type="evidence" value="ECO:0007669"/>
    <property type="project" value="UniProtKB-UniRule"/>
</dbReference>
<gene>
    <name evidence="11" type="ORF">M9458_017596</name>
</gene>
<dbReference type="AlphaFoldDB" id="A0ABD0QLC2"/>
<dbReference type="GO" id="GO:0015986">
    <property type="term" value="P:proton motive force-driven ATP synthesis"/>
    <property type="evidence" value="ECO:0007669"/>
    <property type="project" value="UniProtKB-UniRule"/>
</dbReference>
<comment type="similarity">
    <text evidence="1 10">Belongs to the eukaryotic ATPase B chain family.</text>
</comment>
<keyword evidence="8 10" id="KW-0472">Membrane</keyword>
<keyword evidence="12" id="KW-1185">Reference proteome</keyword>
<organism evidence="11 12">
    <name type="scientific">Cirrhinus mrigala</name>
    <name type="common">Mrigala</name>
    <dbReference type="NCBI Taxonomy" id="683832"/>
    <lineage>
        <taxon>Eukaryota</taxon>
        <taxon>Metazoa</taxon>
        <taxon>Chordata</taxon>
        <taxon>Craniata</taxon>
        <taxon>Vertebrata</taxon>
        <taxon>Euteleostomi</taxon>
        <taxon>Actinopterygii</taxon>
        <taxon>Neopterygii</taxon>
        <taxon>Teleostei</taxon>
        <taxon>Ostariophysi</taxon>
        <taxon>Cypriniformes</taxon>
        <taxon>Cyprinidae</taxon>
        <taxon>Labeoninae</taxon>
        <taxon>Labeonini</taxon>
        <taxon>Cirrhinus</taxon>
    </lineage>
</organism>
<dbReference type="GO" id="GO:0045259">
    <property type="term" value="C:proton-transporting ATP synthase complex"/>
    <property type="evidence" value="ECO:0007669"/>
    <property type="project" value="UniProtKB-KW"/>
</dbReference>
<dbReference type="InterPro" id="IPR008688">
    <property type="entry name" value="ATP_synth_Bsub_B/MI25"/>
</dbReference>
<evidence type="ECO:0000256" key="3">
    <source>
        <dbReference type="ARBA" id="ARBA00022547"/>
    </source>
</evidence>
<evidence type="ECO:0000256" key="9">
    <source>
        <dbReference type="ARBA" id="ARBA00055529"/>
    </source>
</evidence>
<name>A0ABD0QLC2_CIRMR</name>
<comment type="caution">
    <text evidence="11">The sequence shown here is derived from an EMBL/GenBank/DDBJ whole genome shotgun (WGS) entry which is preliminary data.</text>
</comment>
<protein>
    <recommendedName>
        <fullName evidence="10">ATP synthase subunit b</fullName>
    </recommendedName>
</protein>
<dbReference type="Proteomes" id="UP001529510">
    <property type="component" value="Unassembled WGS sequence"/>
</dbReference>
<evidence type="ECO:0000313" key="12">
    <source>
        <dbReference type="Proteomes" id="UP001529510"/>
    </source>
</evidence>
<dbReference type="PANTHER" id="PTHR12733:SF3">
    <property type="entry name" value="ATP SYNTHASE F(0) COMPLEX SUBUNIT B1, MITOCHONDRIAL"/>
    <property type="match status" value="1"/>
</dbReference>
<dbReference type="InterPro" id="IPR013837">
    <property type="entry name" value="ATP_synth_F0_suB"/>
</dbReference>
<keyword evidence="6 10" id="KW-0406">Ion transport</keyword>
<evidence type="ECO:0000256" key="8">
    <source>
        <dbReference type="ARBA" id="ARBA00023136"/>
    </source>
</evidence>
<evidence type="ECO:0000256" key="10">
    <source>
        <dbReference type="RuleBase" id="RU368017"/>
    </source>
</evidence>
<comment type="subunit">
    <text evidence="10">F-type ATPases have 2 components, CF(1) - the catalytic core - and CF(0) - the membrane proton channel. CF(1) and CF(0) have multiple subunits.</text>
</comment>
<evidence type="ECO:0000256" key="1">
    <source>
        <dbReference type="ARBA" id="ARBA00007479"/>
    </source>
</evidence>
<sequence>MLGTGLLLYMLSKEIYVINHETFAAASIGAVVIYGIKKFGPSVAAFADKINE</sequence>
<dbReference type="PANTHER" id="PTHR12733">
    <property type="entry name" value="MITOCHONDRIAL ATP SYNTHASE B CHAIN"/>
    <property type="match status" value="1"/>
</dbReference>
<evidence type="ECO:0000256" key="7">
    <source>
        <dbReference type="ARBA" id="ARBA00023128"/>
    </source>
</evidence>
<evidence type="ECO:0000256" key="5">
    <source>
        <dbReference type="ARBA" id="ARBA00022792"/>
    </source>
</evidence>
<evidence type="ECO:0000256" key="4">
    <source>
        <dbReference type="ARBA" id="ARBA00022781"/>
    </source>
</evidence>
<evidence type="ECO:0000256" key="6">
    <source>
        <dbReference type="ARBA" id="ARBA00023065"/>
    </source>
</evidence>